<keyword evidence="3" id="KW-1185">Reference proteome</keyword>
<dbReference type="OrthoDB" id="10331090at2759"/>
<feature type="region of interest" description="Disordered" evidence="1">
    <location>
        <begin position="109"/>
        <end position="128"/>
    </location>
</feature>
<feature type="compositionally biased region" description="Acidic residues" evidence="1">
    <location>
        <begin position="284"/>
        <end position="310"/>
    </location>
</feature>
<name>A0A9N9Q7F7_9HELO</name>
<sequence length="310" mass="34190">MRESIGEIDSPLITLTINTRVPESSSYLDAGDSSSDDTIFTPNSSTVGSPDDMLHTSSTPLLFSAAPMGYNLEATTTHDDTPKHTPTPVSTTPDTPLIWTAWNYYSSESTPKVEQGTATTTPNSDSTHHPYTTVVIPVGNYIIVDHGRNASSMSIPFATHPAAAVGYSPLNESPLNGGEREGWDWTTAPGVAPNANELQPGWDNTDIQREIEASREEADFEEMCHVRAALEASRAELNLRDFEASSLEQERIMLNYAEDSSRPRPILETREDQEFYSELLPTELEVEDEMDDLDLEDEDADEEDDDEDIA</sequence>
<feature type="compositionally biased region" description="Polar residues" evidence="1">
    <location>
        <begin position="38"/>
        <end position="48"/>
    </location>
</feature>
<gene>
    <name evidence="2" type="ORF">HYALB_00001804</name>
</gene>
<dbReference type="AlphaFoldDB" id="A0A9N9Q7F7"/>
<feature type="compositionally biased region" description="Low complexity" evidence="1">
    <location>
        <begin position="25"/>
        <end position="37"/>
    </location>
</feature>
<proteinExistence type="predicted"/>
<accession>A0A9N9Q7F7</accession>
<evidence type="ECO:0000313" key="2">
    <source>
        <dbReference type="EMBL" id="CAG8977924.1"/>
    </source>
</evidence>
<evidence type="ECO:0000313" key="3">
    <source>
        <dbReference type="Proteomes" id="UP000701801"/>
    </source>
</evidence>
<evidence type="ECO:0000256" key="1">
    <source>
        <dbReference type="SAM" id="MobiDB-lite"/>
    </source>
</evidence>
<feature type="compositionally biased region" description="Polar residues" evidence="1">
    <location>
        <begin position="109"/>
        <end position="125"/>
    </location>
</feature>
<feature type="region of interest" description="Disordered" evidence="1">
    <location>
        <begin position="261"/>
        <end position="310"/>
    </location>
</feature>
<feature type="compositionally biased region" description="Basic and acidic residues" evidence="1">
    <location>
        <begin position="261"/>
        <end position="273"/>
    </location>
</feature>
<dbReference type="EMBL" id="CAJVRM010000239">
    <property type="protein sequence ID" value="CAG8977924.1"/>
    <property type="molecule type" value="Genomic_DNA"/>
</dbReference>
<feature type="region of interest" description="Disordered" evidence="1">
    <location>
        <begin position="73"/>
        <end position="92"/>
    </location>
</feature>
<organism evidence="2 3">
    <name type="scientific">Hymenoscyphus albidus</name>
    <dbReference type="NCBI Taxonomy" id="595503"/>
    <lineage>
        <taxon>Eukaryota</taxon>
        <taxon>Fungi</taxon>
        <taxon>Dikarya</taxon>
        <taxon>Ascomycota</taxon>
        <taxon>Pezizomycotina</taxon>
        <taxon>Leotiomycetes</taxon>
        <taxon>Helotiales</taxon>
        <taxon>Helotiaceae</taxon>
        <taxon>Hymenoscyphus</taxon>
    </lineage>
</organism>
<dbReference type="Proteomes" id="UP000701801">
    <property type="component" value="Unassembled WGS sequence"/>
</dbReference>
<reference evidence="2" key="1">
    <citation type="submission" date="2021-07" db="EMBL/GenBank/DDBJ databases">
        <authorList>
            <person name="Durling M."/>
        </authorList>
    </citation>
    <scope>NUCLEOTIDE SEQUENCE</scope>
</reference>
<feature type="region of interest" description="Disordered" evidence="1">
    <location>
        <begin position="25"/>
        <end position="53"/>
    </location>
</feature>
<comment type="caution">
    <text evidence="2">The sequence shown here is derived from an EMBL/GenBank/DDBJ whole genome shotgun (WGS) entry which is preliminary data.</text>
</comment>
<protein>
    <submittedName>
        <fullName evidence="2">Uncharacterized protein</fullName>
    </submittedName>
</protein>